<reference evidence="2" key="3">
    <citation type="submission" date="2023-05" db="EMBL/GenBank/DDBJ databases">
        <authorList>
            <person name="Smith C.H."/>
        </authorList>
    </citation>
    <scope>NUCLEOTIDE SEQUENCE</scope>
    <source>
        <strain evidence="2">CHS0354</strain>
        <tissue evidence="2">Mantle</tissue>
    </source>
</reference>
<evidence type="ECO:0000256" key="1">
    <source>
        <dbReference type="SAM" id="Phobius"/>
    </source>
</evidence>
<reference evidence="2" key="1">
    <citation type="journal article" date="2021" name="Genome Biol. Evol.">
        <title>A High-Quality Reference Genome for a Parasitic Bivalve with Doubly Uniparental Inheritance (Bivalvia: Unionida).</title>
        <authorList>
            <person name="Smith C.H."/>
        </authorList>
    </citation>
    <scope>NUCLEOTIDE SEQUENCE</scope>
    <source>
        <strain evidence="2">CHS0354</strain>
    </source>
</reference>
<gene>
    <name evidence="2" type="ORF">CHS0354_012764</name>
</gene>
<keyword evidence="1" id="KW-0472">Membrane</keyword>
<dbReference type="Proteomes" id="UP001195483">
    <property type="component" value="Unassembled WGS sequence"/>
</dbReference>
<protein>
    <recommendedName>
        <fullName evidence="4">Cysteine and tyrosine-rich protein 1</fullName>
    </recommendedName>
</protein>
<accession>A0AAE0RV60</accession>
<dbReference type="AlphaFoldDB" id="A0AAE0RV60"/>
<feature type="transmembrane region" description="Helical" evidence="1">
    <location>
        <begin position="52"/>
        <end position="75"/>
    </location>
</feature>
<name>A0AAE0RV60_9BIVA</name>
<evidence type="ECO:0008006" key="4">
    <source>
        <dbReference type="Google" id="ProtNLM"/>
    </source>
</evidence>
<reference evidence="2" key="2">
    <citation type="journal article" date="2021" name="Genome Biol. Evol.">
        <title>Developing a high-quality reference genome for a parasitic bivalve with doubly uniparental inheritance (Bivalvia: Unionida).</title>
        <authorList>
            <person name="Smith C.H."/>
        </authorList>
    </citation>
    <scope>NUCLEOTIDE SEQUENCE</scope>
    <source>
        <strain evidence="2">CHS0354</strain>
        <tissue evidence="2">Mantle</tissue>
    </source>
</reference>
<comment type="caution">
    <text evidence="2">The sequence shown here is derived from an EMBL/GenBank/DDBJ whole genome shotgun (WGS) entry which is preliminary data.</text>
</comment>
<keyword evidence="1" id="KW-0812">Transmembrane</keyword>
<keyword evidence="1" id="KW-1133">Transmembrane helix</keyword>
<keyword evidence="3" id="KW-1185">Reference proteome</keyword>
<sequence>MRRKTTSSVDAEEYCTYSNSYTYLYRWCDYGCCGDKYDSYDDVCCSSSNDGVIAGSVVGGVIFLGIMIGVIICCVQSHNRNKGVIIHPVNGPQTVVVQGTTAAQGYPQLHYGAYPGPPCYPGQVSSTTVITS</sequence>
<organism evidence="2 3">
    <name type="scientific">Potamilus streckersoni</name>
    <dbReference type="NCBI Taxonomy" id="2493646"/>
    <lineage>
        <taxon>Eukaryota</taxon>
        <taxon>Metazoa</taxon>
        <taxon>Spiralia</taxon>
        <taxon>Lophotrochozoa</taxon>
        <taxon>Mollusca</taxon>
        <taxon>Bivalvia</taxon>
        <taxon>Autobranchia</taxon>
        <taxon>Heteroconchia</taxon>
        <taxon>Palaeoheterodonta</taxon>
        <taxon>Unionida</taxon>
        <taxon>Unionoidea</taxon>
        <taxon>Unionidae</taxon>
        <taxon>Ambleminae</taxon>
        <taxon>Lampsilini</taxon>
        <taxon>Potamilus</taxon>
    </lineage>
</organism>
<evidence type="ECO:0000313" key="2">
    <source>
        <dbReference type="EMBL" id="KAK3580237.1"/>
    </source>
</evidence>
<proteinExistence type="predicted"/>
<evidence type="ECO:0000313" key="3">
    <source>
        <dbReference type="Proteomes" id="UP001195483"/>
    </source>
</evidence>
<dbReference type="EMBL" id="JAEAOA010000769">
    <property type="protein sequence ID" value="KAK3580237.1"/>
    <property type="molecule type" value="Genomic_DNA"/>
</dbReference>